<dbReference type="FunFam" id="1.20.1250.20:FF:000065">
    <property type="entry name" value="Putative MFS pantothenate transporter"/>
    <property type="match status" value="1"/>
</dbReference>
<gene>
    <name evidence="8" type="ORF">BU24DRAFT_493010</name>
</gene>
<accession>A0A6A5XNM9</accession>
<feature type="transmembrane region" description="Helical" evidence="7">
    <location>
        <begin position="428"/>
        <end position="450"/>
    </location>
</feature>
<proteinExistence type="inferred from homology"/>
<feature type="transmembrane region" description="Helical" evidence="7">
    <location>
        <begin position="106"/>
        <end position="128"/>
    </location>
</feature>
<evidence type="ECO:0000313" key="9">
    <source>
        <dbReference type="Proteomes" id="UP000799778"/>
    </source>
</evidence>
<dbReference type="SUPFAM" id="SSF103473">
    <property type="entry name" value="MFS general substrate transporter"/>
    <property type="match status" value="1"/>
</dbReference>
<keyword evidence="2" id="KW-0813">Transport</keyword>
<dbReference type="PANTHER" id="PTHR43791">
    <property type="entry name" value="PERMEASE-RELATED"/>
    <property type="match status" value="1"/>
</dbReference>
<evidence type="ECO:0000256" key="6">
    <source>
        <dbReference type="ARBA" id="ARBA00037968"/>
    </source>
</evidence>
<keyword evidence="9" id="KW-1185">Reference proteome</keyword>
<dbReference type="RefSeq" id="XP_033382710.1">
    <property type="nucleotide sequence ID" value="XM_033533935.1"/>
</dbReference>
<sequence>MAKDENQIEVHAPEQDADLCKEEKKPVVSSSTQAPKRSLWLAWLYIFDWYPSHYSKEEKKLVRKLDGILLTLCCLCFYIKWLDQNALNSAYVSGMEEELNIKGNEYSLFGTFYNIGYLVFEIPSMMIISRPNLARYYIPTMETLWSILTFTQCRLQNTSQIFGLRFLLGVLETPAATGSIYLLTSWYRPDEMFKRAGVWYVSSNVGAMFSGYLQAAAYTNLSGVGGMSGWRWLFIIDGSISLPISIAGFFLFPGLPTSPKVWWLTEDEKKLAIARKEADGFKKSGKIGKRMLKRVFTHWHFYIAVFTYVCFQCTSYVGGQMALWLKDEAKRHGTYTVEQINLIPTGVQGVAIVTGVLVTSLVMIYPMWIVFSVVTAVLLFANVCLLVWEIPLGLHFFAYYCLGLTSCVTPILFPWVNLIMKDDNEARSFTTGAMMTIGWAFFSFYPITVFPRLEAPKWRKGFTVNTALICCYWILFLIGQFLWRRELASKKYDINATSEEALDDKTEAVHVEVSKETKV</sequence>
<dbReference type="InterPro" id="IPR011701">
    <property type="entry name" value="MFS"/>
</dbReference>
<dbReference type="Proteomes" id="UP000799778">
    <property type="component" value="Unassembled WGS sequence"/>
</dbReference>
<evidence type="ECO:0000256" key="4">
    <source>
        <dbReference type="ARBA" id="ARBA00022989"/>
    </source>
</evidence>
<comment type="similarity">
    <text evidence="6">Belongs to the major facilitator superfamily. Allantoate permease family.</text>
</comment>
<keyword evidence="3 7" id="KW-0812">Transmembrane</keyword>
<reference evidence="8" key="1">
    <citation type="journal article" date="2020" name="Stud. Mycol.">
        <title>101 Dothideomycetes genomes: a test case for predicting lifestyles and emergence of pathogens.</title>
        <authorList>
            <person name="Haridas S."/>
            <person name="Albert R."/>
            <person name="Binder M."/>
            <person name="Bloem J."/>
            <person name="Labutti K."/>
            <person name="Salamov A."/>
            <person name="Andreopoulos B."/>
            <person name="Baker S."/>
            <person name="Barry K."/>
            <person name="Bills G."/>
            <person name="Bluhm B."/>
            <person name="Cannon C."/>
            <person name="Castanera R."/>
            <person name="Culley D."/>
            <person name="Daum C."/>
            <person name="Ezra D."/>
            <person name="Gonzalez J."/>
            <person name="Henrissat B."/>
            <person name="Kuo A."/>
            <person name="Liang C."/>
            <person name="Lipzen A."/>
            <person name="Lutzoni F."/>
            <person name="Magnuson J."/>
            <person name="Mondo S."/>
            <person name="Nolan M."/>
            <person name="Ohm R."/>
            <person name="Pangilinan J."/>
            <person name="Park H.-J."/>
            <person name="Ramirez L."/>
            <person name="Alfaro M."/>
            <person name="Sun H."/>
            <person name="Tritt A."/>
            <person name="Yoshinaga Y."/>
            <person name="Zwiers L.-H."/>
            <person name="Turgeon B."/>
            <person name="Goodwin S."/>
            <person name="Spatafora J."/>
            <person name="Crous P."/>
            <person name="Grigoriev I."/>
        </authorList>
    </citation>
    <scope>NUCLEOTIDE SEQUENCE</scope>
    <source>
        <strain evidence="8">CBS 175.79</strain>
    </source>
</reference>
<keyword evidence="4 7" id="KW-1133">Transmembrane helix</keyword>
<organism evidence="8 9">
    <name type="scientific">Aaosphaeria arxii CBS 175.79</name>
    <dbReference type="NCBI Taxonomy" id="1450172"/>
    <lineage>
        <taxon>Eukaryota</taxon>
        <taxon>Fungi</taxon>
        <taxon>Dikarya</taxon>
        <taxon>Ascomycota</taxon>
        <taxon>Pezizomycotina</taxon>
        <taxon>Dothideomycetes</taxon>
        <taxon>Pleosporomycetidae</taxon>
        <taxon>Pleosporales</taxon>
        <taxon>Pleosporales incertae sedis</taxon>
        <taxon>Aaosphaeria</taxon>
    </lineage>
</organism>
<dbReference type="PANTHER" id="PTHR43791:SF28">
    <property type="entry name" value="MAJOR FACILITATOR SUPERFAMILY (MFS) PROFILE DOMAIN-CONTAINING PROTEIN"/>
    <property type="match status" value="1"/>
</dbReference>
<feature type="transmembrane region" description="Helical" evidence="7">
    <location>
        <begin position="397"/>
        <end position="416"/>
    </location>
</feature>
<feature type="transmembrane region" description="Helical" evidence="7">
    <location>
        <begin position="340"/>
        <end position="362"/>
    </location>
</feature>
<dbReference type="Gene3D" id="1.20.1250.20">
    <property type="entry name" value="MFS general substrate transporter like domains"/>
    <property type="match status" value="1"/>
</dbReference>
<protein>
    <submittedName>
        <fullName evidence="8">MFS general substrate transporter</fullName>
    </submittedName>
</protein>
<feature type="transmembrane region" description="Helical" evidence="7">
    <location>
        <begin position="230"/>
        <end position="252"/>
    </location>
</feature>
<dbReference type="GO" id="GO:0016020">
    <property type="term" value="C:membrane"/>
    <property type="evidence" value="ECO:0007669"/>
    <property type="project" value="UniProtKB-SubCell"/>
</dbReference>
<evidence type="ECO:0000256" key="2">
    <source>
        <dbReference type="ARBA" id="ARBA00022448"/>
    </source>
</evidence>
<feature type="transmembrane region" description="Helical" evidence="7">
    <location>
        <begin position="164"/>
        <end position="187"/>
    </location>
</feature>
<dbReference type="InterPro" id="IPR036259">
    <property type="entry name" value="MFS_trans_sf"/>
</dbReference>
<evidence type="ECO:0000313" key="8">
    <source>
        <dbReference type="EMBL" id="KAF2014371.1"/>
    </source>
</evidence>
<feature type="transmembrane region" description="Helical" evidence="7">
    <location>
        <begin position="299"/>
        <end position="319"/>
    </location>
</feature>
<evidence type="ECO:0000256" key="3">
    <source>
        <dbReference type="ARBA" id="ARBA00022692"/>
    </source>
</evidence>
<dbReference type="GeneID" id="54291332"/>
<evidence type="ECO:0000256" key="5">
    <source>
        <dbReference type="ARBA" id="ARBA00023136"/>
    </source>
</evidence>
<dbReference type="OrthoDB" id="6132182at2759"/>
<dbReference type="Pfam" id="PF07690">
    <property type="entry name" value="MFS_1"/>
    <property type="match status" value="1"/>
</dbReference>
<comment type="subcellular location">
    <subcellularLocation>
        <location evidence="1">Membrane</location>
        <topology evidence="1">Multi-pass membrane protein</topology>
    </subcellularLocation>
</comment>
<feature type="transmembrane region" description="Helical" evidence="7">
    <location>
        <begin position="368"/>
        <end position="388"/>
    </location>
</feature>
<evidence type="ECO:0000256" key="7">
    <source>
        <dbReference type="SAM" id="Phobius"/>
    </source>
</evidence>
<dbReference type="EMBL" id="ML978070">
    <property type="protein sequence ID" value="KAF2014371.1"/>
    <property type="molecule type" value="Genomic_DNA"/>
</dbReference>
<keyword evidence="5 7" id="KW-0472">Membrane</keyword>
<feature type="transmembrane region" description="Helical" evidence="7">
    <location>
        <begin position="462"/>
        <end position="483"/>
    </location>
</feature>
<name>A0A6A5XNM9_9PLEO</name>
<feature type="transmembrane region" description="Helical" evidence="7">
    <location>
        <begin position="199"/>
        <end position="218"/>
    </location>
</feature>
<dbReference type="GO" id="GO:0022857">
    <property type="term" value="F:transmembrane transporter activity"/>
    <property type="evidence" value="ECO:0007669"/>
    <property type="project" value="InterPro"/>
</dbReference>
<evidence type="ECO:0000256" key="1">
    <source>
        <dbReference type="ARBA" id="ARBA00004141"/>
    </source>
</evidence>
<dbReference type="AlphaFoldDB" id="A0A6A5XNM9"/>